<keyword evidence="3" id="KW-0812">Transmembrane</keyword>
<dbReference type="CDD" id="cd01449">
    <property type="entry name" value="TST_Repeat_2"/>
    <property type="match status" value="1"/>
</dbReference>
<dbReference type="SMART" id="SM00450">
    <property type="entry name" value="RHOD"/>
    <property type="match status" value="2"/>
</dbReference>
<keyword evidence="1" id="KW-0808">Transferase</keyword>
<dbReference type="EMBL" id="CATQJL010000001">
    <property type="protein sequence ID" value="CAJ0591418.1"/>
    <property type="molecule type" value="Genomic_DNA"/>
</dbReference>
<dbReference type="AlphaFoldDB" id="A0AA36DRN3"/>
<dbReference type="PANTHER" id="PTHR11364">
    <property type="entry name" value="THIOSULFATE SULFERTANSFERASE"/>
    <property type="match status" value="1"/>
</dbReference>
<evidence type="ECO:0000313" key="6">
    <source>
        <dbReference type="Proteomes" id="UP001176961"/>
    </source>
</evidence>
<keyword evidence="3" id="KW-0472">Membrane</keyword>
<dbReference type="Proteomes" id="UP001176961">
    <property type="component" value="Unassembled WGS sequence"/>
</dbReference>
<comment type="caution">
    <text evidence="5">The sequence shown here is derived from an EMBL/GenBank/DDBJ whole genome shotgun (WGS) entry which is preliminary data.</text>
</comment>
<evidence type="ECO:0000259" key="4">
    <source>
        <dbReference type="PROSITE" id="PS50206"/>
    </source>
</evidence>
<accession>A0AA36DRN3</accession>
<evidence type="ECO:0000313" key="5">
    <source>
        <dbReference type="EMBL" id="CAJ0591418.1"/>
    </source>
</evidence>
<dbReference type="SUPFAM" id="SSF52821">
    <property type="entry name" value="Rhodanese/Cell cycle control phosphatase"/>
    <property type="match status" value="2"/>
</dbReference>
<dbReference type="PANTHER" id="PTHR11364:SF30">
    <property type="entry name" value="RHODANESE DOMAIN-CONTAINING PROTEIN"/>
    <property type="match status" value="1"/>
</dbReference>
<evidence type="ECO:0000256" key="1">
    <source>
        <dbReference type="ARBA" id="ARBA00022679"/>
    </source>
</evidence>
<keyword evidence="6" id="KW-1185">Reference proteome</keyword>
<dbReference type="InterPro" id="IPR045078">
    <property type="entry name" value="TST/MPST-like"/>
</dbReference>
<dbReference type="InterPro" id="IPR001763">
    <property type="entry name" value="Rhodanese-like_dom"/>
</dbReference>
<proteinExistence type="predicted"/>
<reference evidence="5" key="1">
    <citation type="submission" date="2023-07" db="EMBL/GenBank/DDBJ databases">
        <authorList>
            <consortium name="CYATHOMIX"/>
        </authorList>
    </citation>
    <scope>NUCLEOTIDE SEQUENCE</scope>
    <source>
        <strain evidence="5">N/A</strain>
    </source>
</reference>
<dbReference type="Gene3D" id="3.40.250.10">
    <property type="entry name" value="Rhodanese-like domain"/>
    <property type="match status" value="2"/>
</dbReference>
<dbReference type="InterPro" id="IPR036873">
    <property type="entry name" value="Rhodanese-like_dom_sf"/>
</dbReference>
<gene>
    <name evidence="5" type="ORF">CYNAS_LOCUS3401</name>
</gene>
<sequence>MLSMHESEDYKTVKETQKEYEDLDFYYGEVSACEGDSHSSRPDSSRRIVVNSLPPLPPPLNPTHLAIHNTKKKPSPRWRVILLSAIITIVFLILVIAIILLLLFGSRTNAPYPRISRDEVSNDAQSSNSPILPKKYEVDVTPNHLLTLLITKRKICLFEASTGDEDRSREQFLTEHIESAQLLYHSNLSHSGVPVHPLQFQRYVRSLGVDSDCHVVIYDRGQMIWSTYAAWVFKLFGHQKVSILSGGLLVWKTQMARSAQYHTDSGDEPSAGQGNFLSSWNQSMVITFDDVLLNTELRNYDIVDAQTKEEFSGEASGALYGHIEGAVNVPVDTLYDWKLNKWRSAAEIESALKNAGLTHSKPVIIYCSTSLRSSMVWWVLRRLNYDARVYFGGWPEWVVRAPDELKVLGKHIVE</sequence>
<feature type="domain" description="Rhodanese" evidence="4">
    <location>
        <begin position="151"/>
        <end position="256"/>
    </location>
</feature>
<dbReference type="GO" id="GO:0005739">
    <property type="term" value="C:mitochondrion"/>
    <property type="evidence" value="ECO:0007669"/>
    <property type="project" value="TreeGrafter"/>
</dbReference>
<dbReference type="GO" id="GO:0004792">
    <property type="term" value="F:thiosulfate-cyanide sulfurtransferase activity"/>
    <property type="evidence" value="ECO:0007669"/>
    <property type="project" value="TreeGrafter"/>
</dbReference>
<dbReference type="PROSITE" id="PS50206">
    <property type="entry name" value="RHODANESE_3"/>
    <property type="match status" value="2"/>
</dbReference>
<protein>
    <recommendedName>
        <fullName evidence="4">Rhodanese domain-containing protein</fullName>
    </recommendedName>
</protein>
<dbReference type="CDD" id="cd01448">
    <property type="entry name" value="TST_Repeat_1"/>
    <property type="match status" value="1"/>
</dbReference>
<organism evidence="5 6">
    <name type="scientific">Cylicocyclus nassatus</name>
    <name type="common">Nematode worm</name>
    <dbReference type="NCBI Taxonomy" id="53992"/>
    <lineage>
        <taxon>Eukaryota</taxon>
        <taxon>Metazoa</taxon>
        <taxon>Ecdysozoa</taxon>
        <taxon>Nematoda</taxon>
        <taxon>Chromadorea</taxon>
        <taxon>Rhabditida</taxon>
        <taxon>Rhabditina</taxon>
        <taxon>Rhabditomorpha</taxon>
        <taxon>Strongyloidea</taxon>
        <taxon>Strongylidae</taxon>
        <taxon>Cylicocyclus</taxon>
    </lineage>
</organism>
<keyword evidence="3" id="KW-1133">Transmembrane helix</keyword>
<evidence type="ECO:0000256" key="2">
    <source>
        <dbReference type="ARBA" id="ARBA00022737"/>
    </source>
</evidence>
<name>A0AA36DRN3_CYLNA</name>
<feature type="transmembrane region" description="Helical" evidence="3">
    <location>
        <begin position="80"/>
        <end position="104"/>
    </location>
</feature>
<feature type="domain" description="Rhodanese" evidence="4">
    <location>
        <begin position="296"/>
        <end position="406"/>
    </location>
</feature>
<keyword evidence="2" id="KW-0677">Repeat</keyword>
<dbReference type="Pfam" id="PF00581">
    <property type="entry name" value="Rhodanese"/>
    <property type="match status" value="2"/>
</dbReference>
<evidence type="ECO:0000256" key="3">
    <source>
        <dbReference type="SAM" id="Phobius"/>
    </source>
</evidence>